<organism evidence="2">
    <name type="scientific">Fagus sylvatica</name>
    <name type="common">Beechnut</name>
    <dbReference type="NCBI Taxonomy" id="28930"/>
    <lineage>
        <taxon>Eukaryota</taxon>
        <taxon>Viridiplantae</taxon>
        <taxon>Streptophyta</taxon>
        <taxon>Embryophyta</taxon>
        <taxon>Tracheophyta</taxon>
        <taxon>Spermatophyta</taxon>
        <taxon>Magnoliopsida</taxon>
        <taxon>eudicotyledons</taxon>
        <taxon>Gunneridae</taxon>
        <taxon>Pentapetalae</taxon>
        <taxon>rosids</taxon>
        <taxon>fabids</taxon>
        <taxon>Fagales</taxon>
        <taxon>Fagaceae</taxon>
        <taxon>Fagus</taxon>
    </lineage>
</organism>
<dbReference type="PANTHER" id="PTHR38926:SF58">
    <property type="entry name" value="F-BOX DOMAIN-CONTAINING PROTEIN"/>
    <property type="match status" value="1"/>
</dbReference>
<dbReference type="InterPro" id="IPR032675">
    <property type="entry name" value="LRR_dom_sf"/>
</dbReference>
<dbReference type="InterPro" id="IPR036047">
    <property type="entry name" value="F-box-like_dom_sf"/>
</dbReference>
<evidence type="ECO:0000259" key="1">
    <source>
        <dbReference type="Pfam" id="PF12937"/>
    </source>
</evidence>
<dbReference type="PANTHER" id="PTHR38926">
    <property type="entry name" value="F-BOX DOMAIN CONTAINING PROTEIN, EXPRESSED"/>
    <property type="match status" value="1"/>
</dbReference>
<dbReference type="SUPFAM" id="SSF81383">
    <property type="entry name" value="F-box domain"/>
    <property type="match status" value="1"/>
</dbReference>
<dbReference type="SUPFAM" id="SSF52047">
    <property type="entry name" value="RNI-like"/>
    <property type="match status" value="1"/>
</dbReference>
<protein>
    <recommendedName>
        <fullName evidence="1">F-box domain-containing protein</fullName>
    </recommendedName>
</protein>
<dbReference type="Pfam" id="PF12937">
    <property type="entry name" value="F-box-like"/>
    <property type="match status" value="1"/>
</dbReference>
<proteinExistence type="predicted"/>
<accession>A0A2N9EDJ4</accession>
<gene>
    <name evidence="2" type="ORF">FSB_LOCUS4969</name>
</gene>
<reference evidence="2" key="1">
    <citation type="submission" date="2018-02" db="EMBL/GenBank/DDBJ databases">
        <authorList>
            <person name="Cohen D.B."/>
            <person name="Kent A.D."/>
        </authorList>
    </citation>
    <scope>NUCLEOTIDE SEQUENCE</scope>
</reference>
<dbReference type="AlphaFoldDB" id="A0A2N9EDJ4"/>
<dbReference type="InterPro" id="IPR001810">
    <property type="entry name" value="F-box_dom"/>
</dbReference>
<dbReference type="EMBL" id="OIVN01000251">
    <property type="protein sequence ID" value="SPC77087.1"/>
    <property type="molecule type" value="Genomic_DNA"/>
</dbReference>
<sequence length="307" mass="35417">MTNNSSSARGWNNMDYDILVKIFMALNVMDLISGVSQVCSLWRSACCDPALWKKLDLSNLNSNSSLYIPQEPYAWSDDQSSKNLMKILKTGLNLSQGNVNCLIFHFYVFIENEHLIYAAERSRDLKRLILPAWNQLSVRGFREAFKIWEGLESLTVPCLFSPMEIMQLIGTYCKNFSELKIMCPFDQDFANALIKYLPKLKVLSLRCTMVYKDALIRILDNLKHLEVLNISHCLFVLVQDSVVTSIMVYRQLDRKIIEKGSQLREFLTCQTGSCSTCQRAAADEGILKWYEYEEARWREDEISSLAH</sequence>
<dbReference type="Gene3D" id="3.80.10.10">
    <property type="entry name" value="Ribonuclease Inhibitor"/>
    <property type="match status" value="1"/>
</dbReference>
<evidence type="ECO:0000313" key="2">
    <source>
        <dbReference type="EMBL" id="SPC77087.1"/>
    </source>
</evidence>
<feature type="domain" description="F-box" evidence="1">
    <location>
        <begin position="17"/>
        <end position="57"/>
    </location>
</feature>
<name>A0A2N9EDJ4_FAGSY</name>